<dbReference type="InterPro" id="IPR009078">
    <property type="entry name" value="Ferritin-like_SF"/>
</dbReference>
<dbReference type="Proteomes" id="UP001500974">
    <property type="component" value="Unassembled WGS sequence"/>
</dbReference>
<reference evidence="4 5" key="1">
    <citation type="journal article" date="2019" name="Int. J. Syst. Evol. Microbiol.">
        <title>The Global Catalogue of Microorganisms (GCM) 10K type strain sequencing project: providing services to taxonomists for standard genome sequencing and annotation.</title>
        <authorList>
            <consortium name="The Broad Institute Genomics Platform"/>
            <consortium name="The Broad Institute Genome Sequencing Center for Infectious Disease"/>
            <person name="Wu L."/>
            <person name="Ma J."/>
        </authorList>
    </citation>
    <scope>NUCLEOTIDE SEQUENCE [LARGE SCALE GENOMIC DNA]</scope>
    <source>
        <strain evidence="4 5">JCM 14917</strain>
    </source>
</reference>
<gene>
    <name evidence="4" type="ORF">GCM10009784_31040</name>
</gene>
<evidence type="ECO:0000256" key="2">
    <source>
        <dbReference type="SAM" id="Phobius"/>
    </source>
</evidence>
<dbReference type="RefSeq" id="WP_346028872.1">
    <property type="nucleotide sequence ID" value="NZ_BAAAON010000010.1"/>
</dbReference>
<keyword evidence="2" id="KW-0812">Transmembrane</keyword>
<dbReference type="Gene3D" id="1.20.1260.10">
    <property type="match status" value="1"/>
</dbReference>
<feature type="region of interest" description="Disordered" evidence="1">
    <location>
        <begin position="331"/>
        <end position="360"/>
    </location>
</feature>
<proteinExistence type="predicted"/>
<dbReference type="SUPFAM" id="SSF47240">
    <property type="entry name" value="Ferritin-like"/>
    <property type="match status" value="1"/>
</dbReference>
<keyword evidence="2" id="KW-0472">Membrane</keyword>
<dbReference type="InterPro" id="IPR012347">
    <property type="entry name" value="Ferritin-like"/>
</dbReference>
<comment type="caution">
    <text evidence="4">The sequence shown here is derived from an EMBL/GenBank/DDBJ whole genome shotgun (WGS) entry which is preliminary data.</text>
</comment>
<dbReference type="Pfam" id="PF14530">
    <property type="entry name" value="DUF4439"/>
    <property type="match status" value="1"/>
</dbReference>
<keyword evidence="5" id="KW-1185">Reference proteome</keyword>
<feature type="domain" description="DUF4439" evidence="3">
    <location>
        <begin position="218"/>
        <end position="348"/>
    </location>
</feature>
<name>A0ABN3B1L7_9MICC</name>
<dbReference type="EMBL" id="BAAAON010000010">
    <property type="protein sequence ID" value="GAA2178048.1"/>
    <property type="molecule type" value="Genomic_DNA"/>
</dbReference>
<keyword evidence="2" id="KW-1133">Transmembrane helix</keyword>
<feature type="compositionally biased region" description="Low complexity" evidence="1">
    <location>
        <begin position="106"/>
        <end position="135"/>
    </location>
</feature>
<evidence type="ECO:0000256" key="1">
    <source>
        <dbReference type="SAM" id="MobiDB-lite"/>
    </source>
</evidence>
<evidence type="ECO:0000313" key="4">
    <source>
        <dbReference type="EMBL" id="GAA2178048.1"/>
    </source>
</evidence>
<protein>
    <recommendedName>
        <fullName evidence="3">DUF4439 domain-containing protein</fullName>
    </recommendedName>
</protein>
<evidence type="ECO:0000259" key="3">
    <source>
        <dbReference type="Pfam" id="PF14530"/>
    </source>
</evidence>
<feature type="transmembrane region" description="Helical" evidence="2">
    <location>
        <begin position="21"/>
        <end position="42"/>
    </location>
</feature>
<feature type="region of interest" description="Disordered" evidence="1">
    <location>
        <begin position="106"/>
        <end position="139"/>
    </location>
</feature>
<organism evidence="4 5">
    <name type="scientific">Arthrobacter parietis</name>
    <dbReference type="NCBI Taxonomy" id="271434"/>
    <lineage>
        <taxon>Bacteria</taxon>
        <taxon>Bacillati</taxon>
        <taxon>Actinomycetota</taxon>
        <taxon>Actinomycetes</taxon>
        <taxon>Micrococcales</taxon>
        <taxon>Micrococcaceae</taxon>
        <taxon>Arthrobacter</taxon>
    </lineage>
</organism>
<evidence type="ECO:0000313" key="5">
    <source>
        <dbReference type="Proteomes" id="UP001500974"/>
    </source>
</evidence>
<sequence>MTHSKARSASTGSGFKAAVWRVVRTVILLLILLLVASIGLVIGRGSPEAEPSASELALSEGTQAAQALAETAAFLEDAAPPAGPDYAALAGMLRLHAIALHPGASSPEPTPSAFAAAPSSTPASPSASPGTPTPTDLLSGLRNSYTGAFEAAAVVDAGPARVLASAATAQWLRSRTLAASLGEEPPAIPVPEIQYDDDAPTCPPETTLTAVSGLAGARTAVLAEQRAAYAYEVVAARSADPAQLLQRMAQHEAAAAVGSAVLTRHCVAEPLPAAAYALDKVFLADPGPALRDLEESLVGTYADLVGMSGRGPLRDWALRQLVGTAQYSFESADSVPAGGEPEAFPGINPDQYPQLSGPGS</sequence>
<accession>A0ABN3B1L7</accession>
<dbReference type="InterPro" id="IPR029447">
    <property type="entry name" value="DUF4439"/>
</dbReference>